<comment type="subcellular location">
    <subcellularLocation>
        <location evidence="9">Cytoplasm</location>
    </subcellularLocation>
</comment>
<evidence type="ECO:0000256" key="2">
    <source>
        <dbReference type="ARBA" id="ARBA00010219"/>
    </source>
</evidence>
<comment type="caution">
    <text evidence="11">The sequence shown here is derived from an EMBL/GenBank/DDBJ whole genome shotgun (WGS) entry which is preliminary data.</text>
</comment>
<dbReference type="NCBIfam" id="TIGR00652">
    <property type="entry name" value="DapF"/>
    <property type="match status" value="1"/>
</dbReference>
<feature type="binding site" evidence="9">
    <location>
        <position position="14"/>
    </location>
    <ligand>
        <name>substrate</name>
    </ligand>
</feature>
<proteinExistence type="inferred from homology"/>
<comment type="function">
    <text evidence="9">Catalyzes the stereoinversion of LL-2,6-diaminopimelate (L,L-DAP) to meso-diaminopimelate (meso-DAP), a precursor of L-lysine and an essential component of the bacterial peptidoglycan.</text>
</comment>
<organism evidence="11 12">
    <name type="scientific">Neisseria bacilliformis ATCC BAA-1200</name>
    <dbReference type="NCBI Taxonomy" id="888742"/>
    <lineage>
        <taxon>Bacteria</taxon>
        <taxon>Pseudomonadati</taxon>
        <taxon>Pseudomonadota</taxon>
        <taxon>Betaproteobacteria</taxon>
        <taxon>Neisseriales</taxon>
        <taxon>Neisseriaceae</taxon>
        <taxon>Neisseria</taxon>
    </lineage>
</organism>
<dbReference type="OrthoDB" id="9805408at2"/>
<dbReference type="InterPro" id="IPR001653">
    <property type="entry name" value="DAP_epimerase_DapF"/>
</dbReference>
<dbReference type="Gene3D" id="3.10.310.10">
    <property type="entry name" value="Diaminopimelate Epimerase, Chain A, domain 1"/>
    <property type="match status" value="2"/>
</dbReference>
<keyword evidence="4 9" id="KW-0963">Cytoplasm</keyword>
<dbReference type="AlphaFoldDB" id="F2B8W3"/>
<feature type="binding site" evidence="9">
    <location>
        <begin position="77"/>
        <end position="78"/>
    </location>
    <ligand>
        <name>substrate</name>
    </ligand>
</feature>
<keyword evidence="6 9" id="KW-0457">Lysine biosynthesis</keyword>
<dbReference type="PANTHER" id="PTHR31689:SF0">
    <property type="entry name" value="DIAMINOPIMELATE EPIMERASE"/>
    <property type="match status" value="1"/>
</dbReference>
<dbReference type="EMBL" id="AFAY01000003">
    <property type="protein sequence ID" value="EGF12158.1"/>
    <property type="molecule type" value="Genomic_DNA"/>
</dbReference>
<feature type="binding site" evidence="9">
    <location>
        <position position="47"/>
    </location>
    <ligand>
        <name>substrate</name>
    </ligand>
</feature>
<evidence type="ECO:0000313" key="12">
    <source>
        <dbReference type="Proteomes" id="UP000004105"/>
    </source>
</evidence>
<dbReference type="STRING" id="267212.GCA_001063965_00983"/>
<evidence type="ECO:0000256" key="5">
    <source>
        <dbReference type="ARBA" id="ARBA00022605"/>
    </source>
</evidence>
<dbReference type="RefSeq" id="WP_007341153.1">
    <property type="nucleotide sequence ID" value="NZ_GL878494.1"/>
</dbReference>
<feature type="binding site" evidence="9">
    <location>
        <begin position="215"/>
        <end position="216"/>
    </location>
    <ligand>
        <name>substrate</name>
    </ligand>
</feature>
<evidence type="ECO:0000256" key="4">
    <source>
        <dbReference type="ARBA" id="ARBA00022490"/>
    </source>
</evidence>
<dbReference type="HAMAP" id="MF_00197">
    <property type="entry name" value="DAP_epimerase"/>
    <property type="match status" value="1"/>
</dbReference>
<comment type="pathway">
    <text evidence="1 9">Amino-acid biosynthesis; L-lysine biosynthesis via DAP pathway; DL-2,6-diaminopimelate from LL-2,6-diaminopimelate: step 1/1.</text>
</comment>
<dbReference type="PANTHER" id="PTHR31689">
    <property type="entry name" value="DIAMINOPIMELATE EPIMERASE, CHLOROPLASTIC"/>
    <property type="match status" value="1"/>
</dbReference>
<dbReference type="SUPFAM" id="SSF54506">
    <property type="entry name" value="Diaminopimelate epimerase-like"/>
    <property type="match status" value="1"/>
</dbReference>
<evidence type="ECO:0000256" key="3">
    <source>
        <dbReference type="ARBA" id="ARBA00013080"/>
    </source>
</evidence>
<dbReference type="GO" id="GO:0009089">
    <property type="term" value="P:lysine biosynthetic process via diaminopimelate"/>
    <property type="evidence" value="ECO:0007669"/>
    <property type="project" value="UniProtKB-UniRule"/>
</dbReference>
<sequence length="287" mass="30342">MAVLKFTKMHGLGNDFAVIDGISQPFDPAAAPIAAWADRHTGIGFDQLLLVEQPVSPEADFRYRIFNADGGEVEQCGNGARCFARFVADKGLTDKREIVVETARGIIVPKLEEGGLVTVDMGKPRLRPSEIPFLPAEGAAEDALRHDIAANGAAVSVGLVNMGNPHAVLTVDDTDAAPVATLGAALETHPQFPEKANIGFMQVLDPHRIRLRVFERGVGETQACGTGACAAVVHGVRLGLLAAGEPVEVSLPGGRLRISWREGGSVMMTGPAQTVFDGVISYQESGR</sequence>
<feature type="binding site" evidence="9">
    <location>
        <position position="164"/>
    </location>
    <ligand>
        <name>substrate</name>
    </ligand>
</feature>
<dbReference type="PROSITE" id="PS01326">
    <property type="entry name" value="DAP_EPIMERASE"/>
    <property type="match status" value="1"/>
</dbReference>
<comment type="subunit">
    <text evidence="9">Homodimer.</text>
</comment>
<dbReference type="EC" id="5.1.1.7" evidence="3 9"/>
<dbReference type="GO" id="GO:0005829">
    <property type="term" value="C:cytosol"/>
    <property type="evidence" value="ECO:0007669"/>
    <property type="project" value="TreeGrafter"/>
</dbReference>
<dbReference type="InterPro" id="IPR018510">
    <property type="entry name" value="DAP_epimerase_AS"/>
</dbReference>
<keyword evidence="12" id="KW-1185">Reference proteome</keyword>
<evidence type="ECO:0000256" key="6">
    <source>
        <dbReference type="ARBA" id="ARBA00023154"/>
    </source>
</evidence>
<feature type="active site" description="Proton acceptor" evidence="9">
    <location>
        <position position="224"/>
    </location>
</feature>
<name>F2B8W3_9NEIS</name>
<dbReference type="Proteomes" id="UP000004105">
    <property type="component" value="Unassembled WGS sequence"/>
</dbReference>
<dbReference type="GO" id="GO:0008837">
    <property type="term" value="F:diaminopimelate epimerase activity"/>
    <property type="evidence" value="ECO:0007669"/>
    <property type="project" value="UniProtKB-UniRule"/>
</dbReference>
<reference evidence="11 12" key="1">
    <citation type="submission" date="2011-02" db="EMBL/GenBank/DDBJ databases">
        <authorList>
            <person name="Muzny D."/>
            <person name="Qin X."/>
            <person name="Deng J."/>
            <person name="Jiang H."/>
            <person name="Liu Y."/>
            <person name="Qu J."/>
            <person name="Song X.-Z."/>
            <person name="Zhang L."/>
            <person name="Thornton R."/>
            <person name="Coyle M."/>
            <person name="Francisco L."/>
            <person name="Jackson L."/>
            <person name="Javaid M."/>
            <person name="Korchina V."/>
            <person name="Kovar C."/>
            <person name="Mata R."/>
            <person name="Mathew T."/>
            <person name="Ngo R."/>
            <person name="Nguyen L."/>
            <person name="Nguyen N."/>
            <person name="Okwuonu G."/>
            <person name="Ongeri F."/>
            <person name="Pham C."/>
            <person name="Simmons D."/>
            <person name="Wilczek-Boney K."/>
            <person name="Hale W."/>
            <person name="Jakkamsetti A."/>
            <person name="Pham P."/>
            <person name="Ruth R."/>
            <person name="San Lucas F."/>
            <person name="Warren J."/>
            <person name="Zhang J."/>
            <person name="Zhao Z."/>
            <person name="Zhou C."/>
            <person name="Zhu D."/>
            <person name="Lee S."/>
            <person name="Bess C."/>
            <person name="Blankenburg K."/>
            <person name="Forbes L."/>
            <person name="Fu Q."/>
            <person name="Gubbala S."/>
            <person name="Hirani K."/>
            <person name="Jayaseelan J.C."/>
            <person name="Lara F."/>
            <person name="Munidasa M."/>
            <person name="Palculict T."/>
            <person name="Patil S."/>
            <person name="Pu L.-L."/>
            <person name="Saada N."/>
            <person name="Tang L."/>
            <person name="Weissenberger G."/>
            <person name="Zhu Y."/>
            <person name="Hemphill L."/>
            <person name="Shang Y."/>
            <person name="Youmans B."/>
            <person name="Ayvaz T."/>
            <person name="Ross M."/>
            <person name="Santibanez J."/>
            <person name="Aqrawi P."/>
            <person name="Gross S."/>
            <person name="Joshi V."/>
            <person name="Fowler G."/>
            <person name="Nazareth L."/>
            <person name="Reid J."/>
            <person name="Worley K."/>
            <person name="Petrosino J."/>
            <person name="Highlander S."/>
            <person name="Gibbs R."/>
        </authorList>
    </citation>
    <scope>NUCLEOTIDE SEQUENCE [LARGE SCALE GENOMIC DNA]</scope>
    <source>
        <strain evidence="11 12">ATCC BAA-1200</strain>
    </source>
</reference>
<dbReference type="FunFam" id="3.10.310.10:FF:000004">
    <property type="entry name" value="Diaminopimelate epimerase"/>
    <property type="match status" value="1"/>
</dbReference>
<accession>F2B8W3</accession>
<feature type="binding site" evidence="9">
    <location>
        <position position="67"/>
    </location>
    <ligand>
        <name>substrate</name>
    </ligand>
</feature>
<dbReference type="HOGENOM" id="CLU_053306_1_1_4"/>
<dbReference type="UniPathway" id="UPA00034">
    <property type="reaction ID" value="UER00025"/>
</dbReference>
<feature type="binding site" evidence="9">
    <location>
        <position position="197"/>
    </location>
    <ligand>
        <name>substrate</name>
    </ligand>
</feature>
<gene>
    <name evidence="9 11" type="primary">dapF</name>
    <name evidence="11" type="ORF">HMPREF9123_0138</name>
</gene>
<feature type="site" description="Could be important to modulate the pK values of the two catalytic cysteine residues" evidence="9">
    <location>
        <position position="166"/>
    </location>
</feature>
<evidence type="ECO:0000256" key="7">
    <source>
        <dbReference type="ARBA" id="ARBA00023235"/>
    </source>
</evidence>
<evidence type="ECO:0000256" key="9">
    <source>
        <dbReference type="HAMAP-Rule" id="MF_00197"/>
    </source>
</evidence>
<feature type="binding site" evidence="9">
    <location>
        <begin position="225"/>
        <end position="226"/>
    </location>
    <ligand>
        <name>substrate</name>
    </ligand>
</feature>
<comment type="similarity">
    <text evidence="2 9">Belongs to the diaminopimelate epimerase family.</text>
</comment>
<keyword evidence="5 9" id="KW-0028">Amino-acid biosynthesis</keyword>
<comment type="catalytic activity">
    <reaction evidence="8 9">
        <text>(2S,6S)-2,6-diaminopimelate = meso-2,6-diaminopimelate</text>
        <dbReference type="Rhea" id="RHEA:15393"/>
        <dbReference type="ChEBI" id="CHEBI:57609"/>
        <dbReference type="ChEBI" id="CHEBI:57791"/>
        <dbReference type="EC" id="5.1.1.7"/>
    </reaction>
</comment>
<evidence type="ECO:0000256" key="10">
    <source>
        <dbReference type="PROSITE-ProRule" id="PRU10125"/>
    </source>
</evidence>
<evidence type="ECO:0000256" key="8">
    <source>
        <dbReference type="ARBA" id="ARBA00051712"/>
    </source>
</evidence>
<dbReference type="FunFam" id="3.10.310.10:FF:000001">
    <property type="entry name" value="Diaminopimelate epimerase"/>
    <property type="match status" value="1"/>
</dbReference>
<feature type="site" description="Could be important to modulate the pK values of the two catalytic cysteine residues" evidence="9">
    <location>
        <position position="215"/>
    </location>
</feature>
<keyword evidence="7 9" id="KW-0413">Isomerase</keyword>
<evidence type="ECO:0000313" key="11">
    <source>
        <dbReference type="EMBL" id="EGF12158.1"/>
    </source>
</evidence>
<feature type="active site" description="Proton donor" evidence="9">
    <location>
        <position position="76"/>
    </location>
</feature>
<evidence type="ECO:0000256" key="1">
    <source>
        <dbReference type="ARBA" id="ARBA00005196"/>
    </source>
</evidence>
<dbReference type="Pfam" id="PF01678">
    <property type="entry name" value="DAP_epimerase"/>
    <property type="match status" value="2"/>
</dbReference>
<feature type="active site" evidence="10">
    <location>
        <position position="76"/>
    </location>
</feature>
<protein>
    <recommendedName>
        <fullName evidence="3 9">Diaminopimelate epimerase</fullName>
        <shortName evidence="9">DAP epimerase</shortName>
        <ecNumber evidence="3 9">5.1.1.7</ecNumber>
    </recommendedName>
    <alternativeName>
        <fullName evidence="9">PLP-independent amino acid racemase</fullName>
    </alternativeName>
</protein>